<protein>
    <submittedName>
        <fullName evidence="2">Uncharacterized protein</fullName>
    </submittedName>
</protein>
<gene>
    <name evidence="2" type="ORF">MSG_00130</name>
</gene>
<keyword evidence="3" id="KW-1185">Reference proteome</keyword>
<evidence type="ECO:0000313" key="2">
    <source>
        <dbReference type="EMBL" id="BAX90297.1"/>
    </source>
</evidence>
<name>A0A1Z4EBG2_9MYCO</name>
<dbReference type="AlphaFoldDB" id="A0A1Z4EBG2"/>
<accession>A0A1Z4EBG2</accession>
<keyword evidence="1" id="KW-1133">Transmembrane helix</keyword>
<feature type="transmembrane region" description="Helical" evidence="1">
    <location>
        <begin position="38"/>
        <end position="58"/>
    </location>
</feature>
<organism evidence="2 3">
    <name type="scientific">Mycobacterium shigaense</name>
    <dbReference type="NCBI Taxonomy" id="722731"/>
    <lineage>
        <taxon>Bacteria</taxon>
        <taxon>Bacillati</taxon>
        <taxon>Actinomycetota</taxon>
        <taxon>Actinomycetes</taxon>
        <taxon>Mycobacteriales</taxon>
        <taxon>Mycobacteriaceae</taxon>
        <taxon>Mycobacterium</taxon>
        <taxon>Mycobacterium simiae complex</taxon>
    </lineage>
</organism>
<dbReference type="RefSeq" id="WP_142404491.1">
    <property type="nucleotide sequence ID" value="NZ_AP018164.1"/>
</dbReference>
<evidence type="ECO:0000256" key="1">
    <source>
        <dbReference type="SAM" id="Phobius"/>
    </source>
</evidence>
<keyword evidence="1" id="KW-0812">Transmembrane</keyword>
<dbReference type="OrthoDB" id="5191116at2"/>
<reference evidence="3" key="1">
    <citation type="submission" date="2017-06" db="EMBL/GenBank/DDBJ databases">
        <title>Complete Genome Sequence of Mycobacterium shigaense.</title>
        <authorList>
            <person name="Fukano H."/>
            <person name="Yoshida M."/>
            <person name="Kazumi Y."/>
            <person name="Ogura Y."/>
            <person name="Mitarai S."/>
            <person name="Hayashi T."/>
            <person name="Hoshino Y."/>
        </authorList>
    </citation>
    <scope>NUCLEOTIDE SEQUENCE [LARGE SCALE GENOMIC DNA]</scope>
    <source>
        <strain evidence="3">UN-152</strain>
    </source>
</reference>
<sequence length="100" mass="10920">MAATRGAVLWILAAVGYLVLESAVAASAGPTYGYAARHWYRRICILVATFGVLCLIMLTINARTARAELLPDGAWERGSVYSIILWQLVIAIDIVSTRRP</sequence>
<dbReference type="Proteomes" id="UP000217736">
    <property type="component" value="Chromosome"/>
</dbReference>
<keyword evidence="1" id="KW-0472">Membrane</keyword>
<dbReference type="KEGG" id="mshg:MSG_00130"/>
<proteinExistence type="predicted"/>
<evidence type="ECO:0000313" key="3">
    <source>
        <dbReference type="Proteomes" id="UP000217736"/>
    </source>
</evidence>
<dbReference type="EMBL" id="AP018164">
    <property type="protein sequence ID" value="BAX90297.1"/>
    <property type="molecule type" value="Genomic_DNA"/>
</dbReference>